<keyword evidence="3" id="KW-1185">Reference proteome</keyword>
<feature type="compositionally biased region" description="Polar residues" evidence="1">
    <location>
        <begin position="145"/>
        <end position="160"/>
    </location>
</feature>
<dbReference type="EMBL" id="OZ004256">
    <property type="protein sequence ID" value="CAK7905407.1"/>
    <property type="molecule type" value="Genomic_DNA"/>
</dbReference>
<feature type="region of interest" description="Disordered" evidence="1">
    <location>
        <begin position="244"/>
        <end position="267"/>
    </location>
</feature>
<feature type="compositionally biased region" description="Basic and acidic residues" evidence="1">
    <location>
        <begin position="76"/>
        <end position="86"/>
    </location>
</feature>
<protein>
    <submittedName>
        <fullName evidence="2">Uncharacterized protein</fullName>
    </submittedName>
</protein>
<feature type="compositionally biased region" description="Polar residues" evidence="1">
    <location>
        <begin position="409"/>
        <end position="418"/>
    </location>
</feature>
<feature type="compositionally biased region" description="Basic residues" evidence="1">
    <location>
        <begin position="119"/>
        <end position="129"/>
    </location>
</feature>
<feature type="compositionally biased region" description="Acidic residues" evidence="1">
    <location>
        <begin position="182"/>
        <end position="192"/>
    </location>
</feature>
<sequence>MQRSTSRSSSLYRDHQHQGSQGSHGSHGVPSHAFEKKPSLMRSISSNNVHGGVSYRNKNIPMISHLKRWNTSTDITKRNHSDDQLKSESQNLNQHHQPHQHQNSQLHRSNYTSSTQLHLHSHLHSHVHPHSNNSISSNPHSLSLTTNTHSNRSQSSAAHNSMHSLVPMGVYQKMPSSYQSQSDDDSDEDSADGEQAASTTTTSRLDDYLFYPQVDNSIKENTISPQDIKEALAEIQDFQNNFVQKYSNDPGTEDNSIQTPTTSSLSRTQQKILDHKELAELKPSSNNSLDYNMKMQNETIISQYTLIRLRFTNSYMGVLGYLKRSIGSENSMGTTNNSTSSMNGYGDQPSTTESPTTQSINTNQPFYITKENKDQYLSDLWNSEMQVFENTGYLEDNAALSVQSSVTLEPSFSSNGMTSEDEGMERSRSVSEMARSVHLLSGI</sequence>
<name>A0ABP0EG84_9ASCO</name>
<evidence type="ECO:0000313" key="3">
    <source>
        <dbReference type="Proteomes" id="UP001497600"/>
    </source>
</evidence>
<feature type="region of interest" description="Disordered" evidence="1">
    <location>
        <begin position="76"/>
        <end position="160"/>
    </location>
</feature>
<proteinExistence type="predicted"/>
<evidence type="ECO:0000313" key="2">
    <source>
        <dbReference type="EMBL" id="CAK7905407.1"/>
    </source>
</evidence>
<feature type="region of interest" description="Disordered" evidence="1">
    <location>
        <begin position="409"/>
        <end position="443"/>
    </location>
</feature>
<feature type="compositionally biased region" description="Low complexity" evidence="1">
    <location>
        <begin position="89"/>
        <end position="107"/>
    </location>
</feature>
<feature type="compositionally biased region" description="Low complexity" evidence="1">
    <location>
        <begin position="130"/>
        <end position="144"/>
    </location>
</feature>
<feature type="compositionally biased region" description="Low complexity" evidence="1">
    <location>
        <begin position="18"/>
        <end position="28"/>
    </location>
</feature>
<feature type="compositionally biased region" description="Polar residues" evidence="1">
    <location>
        <begin position="1"/>
        <end position="11"/>
    </location>
</feature>
<accession>A0ABP0EG84</accession>
<feature type="region of interest" description="Disordered" evidence="1">
    <location>
        <begin position="1"/>
        <end position="33"/>
    </location>
</feature>
<feature type="region of interest" description="Disordered" evidence="1">
    <location>
        <begin position="175"/>
        <end position="204"/>
    </location>
</feature>
<dbReference type="Proteomes" id="UP001497600">
    <property type="component" value="Chromosome D"/>
</dbReference>
<feature type="region of interest" description="Disordered" evidence="1">
    <location>
        <begin position="328"/>
        <end position="360"/>
    </location>
</feature>
<organism evidence="2 3">
    <name type="scientific">[Candida] anglica</name>
    <dbReference type="NCBI Taxonomy" id="148631"/>
    <lineage>
        <taxon>Eukaryota</taxon>
        <taxon>Fungi</taxon>
        <taxon>Dikarya</taxon>
        <taxon>Ascomycota</taxon>
        <taxon>Saccharomycotina</taxon>
        <taxon>Pichiomycetes</taxon>
        <taxon>Debaryomycetaceae</taxon>
        <taxon>Kurtzmaniella</taxon>
    </lineage>
</organism>
<evidence type="ECO:0000256" key="1">
    <source>
        <dbReference type="SAM" id="MobiDB-lite"/>
    </source>
</evidence>
<gene>
    <name evidence="2" type="ORF">CAAN4_D13938</name>
</gene>
<feature type="compositionally biased region" description="Low complexity" evidence="1">
    <location>
        <begin position="330"/>
        <end position="359"/>
    </location>
</feature>
<reference evidence="2 3" key="1">
    <citation type="submission" date="2024-01" db="EMBL/GenBank/DDBJ databases">
        <authorList>
            <consortium name="Genoscope - CEA"/>
            <person name="William W."/>
        </authorList>
    </citation>
    <scope>NUCLEOTIDE SEQUENCE [LARGE SCALE GENOMIC DNA]</scope>
    <source>
        <strain evidence="2 3">29B2s-10</strain>
    </source>
</reference>